<evidence type="ECO:0000256" key="3">
    <source>
        <dbReference type="ARBA" id="ARBA00022679"/>
    </source>
</evidence>
<organism evidence="7">
    <name type="scientific">Magallana gigas</name>
    <name type="common">Pacific oyster</name>
    <name type="synonym">Crassostrea gigas</name>
    <dbReference type="NCBI Taxonomy" id="29159"/>
    <lineage>
        <taxon>Eukaryota</taxon>
        <taxon>Metazoa</taxon>
        <taxon>Spiralia</taxon>
        <taxon>Lophotrochozoa</taxon>
        <taxon>Mollusca</taxon>
        <taxon>Bivalvia</taxon>
        <taxon>Autobranchia</taxon>
        <taxon>Pteriomorphia</taxon>
        <taxon>Ostreida</taxon>
        <taxon>Ostreoidea</taxon>
        <taxon>Ostreidae</taxon>
        <taxon>Magallana</taxon>
    </lineage>
</organism>
<dbReference type="InterPro" id="IPR036940">
    <property type="entry name" value="PI3/4_kinase_cat_sf"/>
</dbReference>
<protein>
    <recommendedName>
        <fullName evidence="2">1-phosphatidylinositol 4-kinase</fullName>
        <ecNumber evidence="2">2.7.1.67</ecNumber>
    </recommendedName>
</protein>
<keyword evidence="3" id="KW-0808">Transferase</keyword>
<dbReference type="GO" id="GO:0005886">
    <property type="term" value="C:plasma membrane"/>
    <property type="evidence" value="ECO:0007669"/>
    <property type="project" value="TreeGrafter"/>
</dbReference>
<dbReference type="InterPro" id="IPR011009">
    <property type="entry name" value="Kinase-like_dom_sf"/>
</dbReference>
<dbReference type="CDD" id="cd05167">
    <property type="entry name" value="PI4Kc_III_alpha"/>
    <property type="match status" value="1"/>
</dbReference>
<evidence type="ECO:0000256" key="6">
    <source>
        <dbReference type="SAM" id="MobiDB-lite"/>
    </source>
</evidence>
<dbReference type="HOGENOM" id="CLU_000893_2_0_1"/>
<dbReference type="Gene3D" id="1.25.40.70">
    <property type="entry name" value="Phosphatidylinositol 3-kinase, accessory domain (PIK)"/>
    <property type="match status" value="1"/>
</dbReference>
<dbReference type="FunFam" id="1.25.40.70:FF:000011">
    <property type="entry name" value="Phosphatidylinositol 4-kinase alpha"/>
    <property type="match status" value="1"/>
</dbReference>
<evidence type="ECO:0000256" key="2">
    <source>
        <dbReference type="ARBA" id="ARBA00012169"/>
    </source>
</evidence>
<dbReference type="FunCoup" id="K1QWM1">
    <property type="interactions" value="1821"/>
</dbReference>
<dbReference type="Gene3D" id="1.10.1070.11">
    <property type="entry name" value="Phosphatidylinositol 3-/4-kinase, catalytic domain"/>
    <property type="match status" value="1"/>
</dbReference>
<dbReference type="Pfam" id="PF00454">
    <property type="entry name" value="PI3_PI4_kinase"/>
    <property type="match status" value="1"/>
</dbReference>
<sequence length="2145" mass="243523">MTCRHARKPESGGNLRCLFFIGFGNRMQTKGGYLKNMADDGILFAKILRQFARSSAAINPAPEDKKKEVISSYLLKVLRCLPNSLWTGKHKPGKGQTLPRCENFSFCLNTILSDLAFKDTKLREEILNVQLDVLEALIKQCEDKENAKEEKLSLITIPVLFGLIRALGRSSDGSKHLISLLYPSESVHKELSVPSKEEENEEDENTFTFRSILPRTISSHLIYSDPNSPVSPTRGNVPEIPTTKFRERSPAPLGVQDPGKPGQEGEVEASTHYFCKIASSFTSVKPWGFEIIPEKDHLVFTPTQLQRLLSQTIKLLNKELLTNTNTAYTWMMSVENGRKYGWWPYKSYSEALTLSAITMIRDILEQEIDMPTSFMNDVYEFSKKMYLSGQIELDKHGKGTREVEKKMDFHTYEMMVLSCAACIDLMFWAVKEEREAESLCLRLTEKISTNTERKLLLSHTPLLLVALESLGKLSNKFPNLAWTMCCTLRDFLVCPSPILSKLNKYATMDGRSSIKIMVTDTGKSPGSDRRNKPQSKLLKALENIRDCAIINACRALKACLEVDEDCVQAFMASISNRLYRAEMSDRSGKSAEERWYQLKLVMKFVRPSSSNLELRDVYHYSVSGSCDYLRIGLWFMVQESNLISTNTILTLGHMAVALKETPKTVESVLQIFQQRFCSPPSQLDLLIVDQLGSMIIAGCTTVYNEIMRMFVQVSIESSSPYSSAEKDEKIRGYRQVSQPVINALANIASNVQGADDQHELLVRLLELFVNMGLAAKRASEKSSGAMKASGTAGNLGVLIPVIRVLIRRLPVIKDPKTRLLKLFRDFWQYCVVFGFTVEDSVIWPREWYDGVCEIATKSPLLISKEHLRSELQYSVALRDDTVGQAELNELRTMIFSQLENSEIQKLVMSLSFAQCTYLLSVYKLETLRLQHSTERSAVHGLFTYLEDPTLFKDKAGMWQCVSAVADKAFEKYLDVMDEKPKSEARDAELESHAQFLLVYFNHIHKRIRRVADRYMTNMVERFPHILWSGPMLKTMLDLIQLLSSSLQMDPNQEAPEFEVPDTSFTLRVQDNLTDRENTVKDFAARSQQILQEAMKWAPTTTRSHLIEYLLKKDNMTQGLFQHSGLALATQSVLSFAGYNTSSKPLGTATLDRRPKCVTTDSSSFMANFSLRSRYTGEVSGMKSLCSESELSKLLYDKLESLLKSSDEEKIIPAMFRVCAFLVSIPEINKQLLHALCWTPVRNFSVRTMEAGVACWEWLLAARPNLSIEFLCEMAAAWQFSVDSRIGIFEEDKKRPDPLAKAENEVLGPDPPFARPHHIWTQFLAERVEVARYSSDDQVSILASLLSKSLSISVGRRPPPISRHPEAIGPRLKLLSMGLQLLQGSYLPNTTSKSVLRERVYAAALDYFAGPLMYPSQRGSDLREDINTMVKFWRLLFTDKKYITLDRIIPLGGVSEETQRQDSLGLSQSGGIPSDLLQGKWINLTMNSGMSTNSKRSASAKKTLQGQMGNFIKEYARKRNLILLLLAHTCGAAPVHNFFNSKRKIYHFSGWANLIDAFSTWHNPLELAESKIKDEDKITIWRTTPISERQWREHARIAWDISPVLAVYLPARLKTSETLRKEVMRLVRLNPGAVRHIPEAINFLVTAQSVEADSPELSHVLTWCQVAPSVALSYFSRQYPPHPLTAQFAVRVLMSHPPEALLFYIPQIVQALRYDSMGYVADFVMWAAKTSSLLAHQLLWNMQTNVYRDEEGTVKDENIGEEMELLMTRIKESFSGPAKRFYEREFDFFGKITAISGTIKPYPKGDERKKACLEELRKIELQKGCYLPSNPEAIVTAIDKNSGIPLQSAAKAPFLGRFRVQRCGVHDLEMLGMSEEENHGMKNSAEVWQAAIFKVGDDVRQDMLALQVISLFKNIFEQTGLELYLMPYRVVATAPGCGVIECVPNSKSRDEIGKKTDITLYDYFHKTFGDDDTPEFQTARRNFVVSMAAYSVVTFLLQIKDRHNGNLMINNTGHLIHIDFGFMFESSPGGNIGWEPHFKLTDEMVNIMGGTMEAAPFQWFMELCVQGYLAVRPYHETIITLVSLMLDTGLPCFRGQTIKQLKDRFQPMATEHDAAEYMKRIIKECFLSWRAKSYDWIQFYQQNIPY</sequence>
<feature type="compositionally biased region" description="Polar residues" evidence="6">
    <location>
        <begin position="223"/>
        <end position="234"/>
    </location>
</feature>
<dbReference type="PROSITE" id="PS51545">
    <property type="entry name" value="PIK_HELICAL"/>
    <property type="match status" value="1"/>
</dbReference>
<feature type="coiled-coil region" evidence="5">
    <location>
        <begin position="124"/>
        <end position="154"/>
    </location>
</feature>
<dbReference type="SMART" id="SM00146">
    <property type="entry name" value="PI3Kc"/>
    <property type="match status" value="1"/>
</dbReference>
<dbReference type="InterPro" id="IPR042236">
    <property type="entry name" value="PI3K_accessory_sf"/>
</dbReference>
<name>K1QWM1_MAGGI</name>
<dbReference type="PANTHER" id="PTHR10048">
    <property type="entry name" value="PHOSPHATIDYLINOSITOL KINASE"/>
    <property type="match status" value="1"/>
</dbReference>
<dbReference type="InterPro" id="IPR015433">
    <property type="entry name" value="PI3/4_kinase"/>
</dbReference>
<keyword evidence="4 7" id="KW-0418">Kinase</keyword>
<dbReference type="InterPro" id="IPR045495">
    <property type="entry name" value="PI4K_N"/>
</dbReference>
<dbReference type="EMBL" id="JH816466">
    <property type="protein sequence ID" value="EKC35549.1"/>
    <property type="molecule type" value="Genomic_DNA"/>
</dbReference>
<accession>K1QWM1</accession>
<dbReference type="PANTHER" id="PTHR10048:SF15">
    <property type="entry name" value="PHOSPHATIDYLINOSITOL 4-KINASE ALPHA"/>
    <property type="match status" value="1"/>
</dbReference>
<dbReference type="InterPro" id="IPR016024">
    <property type="entry name" value="ARM-type_fold"/>
</dbReference>
<dbReference type="Pfam" id="PF19274">
    <property type="entry name" value="PI4K_N"/>
    <property type="match status" value="3"/>
</dbReference>
<dbReference type="PROSITE" id="PS00916">
    <property type="entry name" value="PI3_4_KINASE_2"/>
    <property type="match status" value="1"/>
</dbReference>
<dbReference type="GO" id="GO:0005737">
    <property type="term" value="C:cytoplasm"/>
    <property type="evidence" value="ECO:0007669"/>
    <property type="project" value="TreeGrafter"/>
</dbReference>
<dbReference type="GO" id="GO:0048015">
    <property type="term" value="P:phosphatidylinositol-mediated signaling"/>
    <property type="evidence" value="ECO:0007669"/>
    <property type="project" value="TreeGrafter"/>
</dbReference>
<gene>
    <name evidence="7" type="ORF">CGI_10012522</name>
</gene>
<dbReference type="SMART" id="SM00145">
    <property type="entry name" value="PI3Ka"/>
    <property type="match status" value="1"/>
</dbReference>
<dbReference type="InterPro" id="IPR018936">
    <property type="entry name" value="PI3/4_kinase_CS"/>
</dbReference>
<evidence type="ECO:0000256" key="1">
    <source>
        <dbReference type="ARBA" id="ARBA00006209"/>
    </source>
</evidence>
<dbReference type="EC" id="2.7.1.67" evidence="2"/>
<dbReference type="GO" id="GO:0046854">
    <property type="term" value="P:phosphatidylinositol phosphate biosynthetic process"/>
    <property type="evidence" value="ECO:0007669"/>
    <property type="project" value="InterPro"/>
</dbReference>
<dbReference type="PROSITE" id="PS50290">
    <property type="entry name" value="PI3_4_KINASE_3"/>
    <property type="match status" value="1"/>
</dbReference>
<feature type="region of interest" description="Disordered" evidence="6">
    <location>
        <begin position="223"/>
        <end position="266"/>
    </location>
</feature>
<dbReference type="InParanoid" id="K1QWM1"/>
<dbReference type="PROSITE" id="PS00915">
    <property type="entry name" value="PI3_4_KINASE_1"/>
    <property type="match status" value="1"/>
</dbReference>
<dbReference type="FunFam" id="1.10.1070.11:FF:000005">
    <property type="entry name" value="Phosphatidylinositol 4-kinase, catalytic, alpha"/>
    <property type="match status" value="1"/>
</dbReference>
<proteinExistence type="inferred from homology"/>
<dbReference type="InterPro" id="IPR000403">
    <property type="entry name" value="PI3/4_kinase_cat_dom"/>
</dbReference>
<dbReference type="GO" id="GO:0004430">
    <property type="term" value="F:1-phosphatidylinositol 4-kinase activity"/>
    <property type="evidence" value="ECO:0007669"/>
    <property type="project" value="UniProtKB-EC"/>
</dbReference>
<evidence type="ECO:0000256" key="4">
    <source>
        <dbReference type="ARBA" id="ARBA00022777"/>
    </source>
</evidence>
<reference evidence="7" key="1">
    <citation type="journal article" date="2012" name="Nature">
        <title>The oyster genome reveals stress adaptation and complexity of shell formation.</title>
        <authorList>
            <person name="Zhang G."/>
            <person name="Fang X."/>
            <person name="Guo X."/>
            <person name="Li L."/>
            <person name="Luo R."/>
            <person name="Xu F."/>
            <person name="Yang P."/>
            <person name="Zhang L."/>
            <person name="Wang X."/>
            <person name="Qi H."/>
            <person name="Xiong Z."/>
            <person name="Que H."/>
            <person name="Xie Y."/>
            <person name="Holland P.W."/>
            <person name="Paps J."/>
            <person name="Zhu Y."/>
            <person name="Wu F."/>
            <person name="Chen Y."/>
            <person name="Wang J."/>
            <person name="Peng C."/>
            <person name="Meng J."/>
            <person name="Yang L."/>
            <person name="Liu J."/>
            <person name="Wen B."/>
            <person name="Zhang N."/>
            <person name="Huang Z."/>
            <person name="Zhu Q."/>
            <person name="Feng Y."/>
            <person name="Mount A."/>
            <person name="Hedgecock D."/>
            <person name="Xu Z."/>
            <person name="Liu Y."/>
            <person name="Domazet-Loso T."/>
            <person name="Du Y."/>
            <person name="Sun X."/>
            <person name="Zhang S."/>
            <person name="Liu B."/>
            <person name="Cheng P."/>
            <person name="Jiang X."/>
            <person name="Li J."/>
            <person name="Fan D."/>
            <person name="Wang W."/>
            <person name="Fu W."/>
            <person name="Wang T."/>
            <person name="Wang B."/>
            <person name="Zhang J."/>
            <person name="Peng Z."/>
            <person name="Li Y."/>
            <person name="Li N."/>
            <person name="Wang J."/>
            <person name="Chen M."/>
            <person name="He Y."/>
            <person name="Tan F."/>
            <person name="Song X."/>
            <person name="Zheng Q."/>
            <person name="Huang R."/>
            <person name="Yang H."/>
            <person name="Du X."/>
            <person name="Chen L."/>
            <person name="Yang M."/>
            <person name="Gaffney P.M."/>
            <person name="Wang S."/>
            <person name="Luo L."/>
            <person name="She Z."/>
            <person name="Ming Y."/>
            <person name="Huang W."/>
            <person name="Zhang S."/>
            <person name="Huang B."/>
            <person name="Zhang Y."/>
            <person name="Qu T."/>
            <person name="Ni P."/>
            <person name="Miao G."/>
            <person name="Wang J."/>
            <person name="Wang Q."/>
            <person name="Steinberg C.E."/>
            <person name="Wang H."/>
            <person name="Li N."/>
            <person name="Qian L."/>
            <person name="Zhang G."/>
            <person name="Li Y."/>
            <person name="Yang H."/>
            <person name="Liu X."/>
            <person name="Wang J."/>
            <person name="Yin Y."/>
            <person name="Wang J."/>
        </authorList>
    </citation>
    <scope>NUCLEOTIDE SEQUENCE [LARGE SCALE GENOMIC DNA]</scope>
    <source>
        <strain evidence="7">05x7-T-G4-1.051#20</strain>
    </source>
</reference>
<dbReference type="Gene3D" id="3.30.1010.10">
    <property type="entry name" value="Phosphatidylinositol 3-kinase Catalytic Subunit, Chain A, domain 4"/>
    <property type="match status" value="1"/>
</dbReference>
<dbReference type="Pfam" id="PF00613">
    <property type="entry name" value="PI3Ka"/>
    <property type="match status" value="1"/>
</dbReference>
<dbReference type="SUPFAM" id="SSF48371">
    <property type="entry name" value="ARM repeat"/>
    <property type="match status" value="1"/>
</dbReference>
<dbReference type="SUPFAM" id="SSF56112">
    <property type="entry name" value="Protein kinase-like (PK-like)"/>
    <property type="match status" value="1"/>
</dbReference>
<dbReference type="InterPro" id="IPR001263">
    <property type="entry name" value="PI3K_accessory_dom"/>
</dbReference>
<keyword evidence="5" id="KW-0175">Coiled coil</keyword>
<evidence type="ECO:0000256" key="5">
    <source>
        <dbReference type="SAM" id="Coils"/>
    </source>
</evidence>
<dbReference type="FunFam" id="3.30.1010.10:FF:000009">
    <property type="entry name" value="Phosphatidylinositol 4-kinase, catalytic, alpha"/>
    <property type="match status" value="1"/>
</dbReference>
<comment type="similarity">
    <text evidence="1">Belongs to the PI3/PI4-kinase family. Type III PI4K subfamily.</text>
</comment>
<evidence type="ECO:0000313" key="7">
    <source>
        <dbReference type="EMBL" id="EKC35549.1"/>
    </source>
</evidence>